<sequence length="108" mass="12038">MAEIGATGSSSVDGPSPIVLPSQYLTNVQDWMFGVSDTTNNVKPMDTDPESQDLIMITIGADYLQQKVGHDGVLRWYDPWYDIYESAADDTEHPLFKSVSKWIVAVNR</sequence>
<name>A0A8H6F6W8_9LECA</name>
<protein>
    <submittedName>
        <fullName evidence="1">Uncharacterized protein</fullName>
    </submittedName>
</protein>
<dbReference type="AlphaFoldDB" id="A0A8H6F6W8"/>
<evidence type="ECO:0000313" key="2">
    <source>
        <dbReference type="Proteomes" id="UP000593566"/>
    </source>
</evidence>
<keyword evidence="2" id="KW-1185">Reference proteome</keyword>
<organism evidence="1 2">
    <name type="scientific">Letharia lupina</name>
    <dbReference type="NCBI Taxonomy" id="560253"/>
    <lineage>
        <taxon>Eukaryota</taxon>
        <taxon>Fungi</taxon>
        <taxon>Dikarya</taxon>
        <taxon>Ascomycota</taxon>
        <taxon>Pezizomycotina</taxon>
        <taxon>Lecanoromycetes</taxon>
        <taxon>OSLEUM clade</taxon>
        <taxon>Lecanoromycetidae</taxon>
        <taxon>Lecanorales</taxon>
        <taxon>Lecanorineae</taxon>
        <taxon>Parmeliaceae</taxon>
        <taxon>Letharia</taxon>
    </lineage>
</organism>
<dbReference type="EMBL" id="JACCJB010000025">
    <property type="protein sequence ID" value="KAF6217715.1"/>
    <property type="molecule type" value="Genomic_DNA"/>
</dbReference>
<dbReference type="Proteomes" id="UP000593566">
    <property type="component" value="Unassembled WGS sequence"/>
</dbReference>
<evidence type="ECO:0000313" key="1">
    <source>
        <dbReference type="EMBL" id="KAF6217715.1"/>
    </source>
</evidence>
<dbReference type="GeneID" id="59334943"/>
<gene>
    <name evidence="1" type="ORF">HO133_006542</name>
</gene>
<comment type="caution">
    <text evidence="1">The sequence shown here is derived from an EMBL/GenBank/DDBJ whole genome shotgun (WGS) entry which is preliminary data.</text>
</comment>
<dbReference type="RefSeq" id="XP_037147150.1">
    <property type="nucleotide sequence ID" value="XM_037297440.1"/>
</dbReference>
<proteinExistence type="predicted"/>
<accession>A0A8H6F6W8</accession>
<reference evidence="1 2" key="1">
    <citation type="journal article" date="2020" name="Genomics">
        <title>Complete, high-quality genomes from long-read metagenomic sequencing of two wolf lichen thalli reveals enigmatic genome architecture.</title>
        <authorList>
            <person name="McKenzie S.K."/>
            <person name="Walston R.F."/>
            <person name="Allen J.L."/>
        </authorList>
    </citation>
    <scope>NUCLEOTIDE SEQUENCE [LARGE SCALE GENOMIC DNA]</scope>
    <source>
        <strain evidence="1">WasteWater1</strain>
    </source>
</reference>